<dbReference type="PROSITE" id="PS51146">
    <property type="entry name" value="KAIC"/>
    <property type="match status" value="1"/>
</dbReference>
<evidence type="ECO:0000313" key="4">
    <source>
        <dbReference type="EMBL" id="MBN2067221.1"/>
    </source>
</evidence>
<organism evidence="4 5">
    <name type="scientific">Candidatus Iainarchaeum sp</name>
    <dbReference type="NCBI Taxonomy" id="3101447"/>
    <lineage>
        <taxon>Archaea</taxon>
        <taxon>Candidatus Iainarchaeota</taxon>
        <taxon>Candidatus Iainarchaeia</taxon>
        <taxon>Candidatus Iainarchaeales</taxon>
        <taxon>Candidatus Iainarchaeaceae</taxon>
        <taxon>Candidatus Iainarchaeum</taxon>
    </lineage>
</organism>
<sequence>MVLPPRTKTGVPGLDDILNGGIPKNNLVVVSGDPGSGKTGLCLEFLYYGVVKYNEPGVYISLEESEEEIIGFGELFGWDVKSLMEKNLISIVTVELYDFDKLKNTIEDEISRLKAKRLVIDPGVVFRLYFDRELDARKRILSLGRMLKRIGCTAIITNEISLEKASSLFGLEEYVADGVILLYHTKLEDRFIRSIGILKMRGTKISEKLHPIRITKDGLKILSKQELFEEVK</sequence>
<dbReference type="PRINTS" id="PR01874">
    <property type="entry name" value="DNAREPAIRADA"/>
</dbReference>
<dbReference type="PANTHER" id="PTHR43637">
    <property type="entry name" value="UPF0273 PROTEIN TM_0370"/>
    <property type="match status" value="1"/>
</dbReference>
<dbReference type="Pfam" id="PF06745">
    <property type="entry name" value="ATPase"/>
    <property type="match status" value="1"/>
</dbReference>
<reference evidence="4" key="1">
    <citation type="submission" date="2021-01" db="EMBL/GenBank/DDBJ databases">
        <title>Active Sulfur Cycling in an Early Earth Analoge.</title>
        <authorList>
            <person name="Hahn C.R."/>
            <person name="Youssef N.H."/>
            <person name="Elshahed M."/>
        </authorList>
    </citation>
    <scope>NUCLEOTIDE SEQUENCE</scope>
    <source>
        <strain evidence="4">Zod_Metabat.1151</strain>
    </source>
</reference>
<dbReference type="EMBL" id="JAFGDB010000032">
    <property type="protein sequence ID" value="MBN2067221.1"/>
    <property type="molecule type" value="Genomic_DNA"/>
</dbReference>
<dbReference type="GO" id="GO:0005524">
    <property type="term" value="F:ATP binding"/>
    <property type="evidence" value="ECO:0007669"/>
    <property type="project" value="UniProtKB-KW"/>
</dbReference>
<evidence type="ECO:0000256" key="2">
    <source>
        <dbReference type="ARBA" id="ARBA00022840"/>
    </source>
</evidence>
<evidence type="ECO:0000313" key="5">
    <source>
        <dbReference type="Proteomes" id="UP000809243"/>
    </source>
</evidence>
<dbReference type="AlphaFoldDB" id="A0A938YTH7"/>
<dbReference type="InterPro" id="IPR027417">
    <property type="entry name" value="P-loop_NTPase"/>
</dbReference>
<evidence type="ECO:0000256" key="1">
    <source>
        <dbReference type="ARBA" id="ARBA00022741"/>
    </source>
</evidence>
<dbReference type="Proteomes" id="UP000809243">
    <property type="component" value="Unassembled WGS sequence"/>
</dbReference>
<proteinExistence type="predicted"/>
<dbReference type="Gene3D" id="3.40.50.300">
    <property type="entry name" value="P-loop containing nucleotide triphosphate hydrolases"/>
    <property type="match status" value="1"/>
</dbReference>
<name>A0A938YTH7_9ARCH</name>
<evidence type="ECO:0000259" key="3">
    <source>
        <dbReference type="PROSITE" id="PS51146"/>
    </source>
</evidence>
<keyword evidence="2" id="KW-0067">ATP-binding</keyword>
<protein>
    <recommendedName>
        <fullName evidence="3">KaiC domain-containing protein</fullName>
    </recommendedName>
</protein>
<keyword evidence="1" id="KW-0547">Nucleotide-binding</keyword>
<feature type="domain" description="KaiC" evidence="3">
    <location>
        <begin position="5"/>
        <end position="232"/>
    </location>
</feature>
<dbReference type="InterPro" id="IPR010624">
    <property type="entry name" value="KaiC_dom"/>
</dbReference>
<gene>
    <name evidence="4" type="ORF">JW744_02020</name>
</gene>
<dbReference type="SUPFAM" id="SSF52540">
    <property type="entry name" value="P-loop containing nucleoside triphosphate hydrolases"/>
    <property type="match status" value="1"/>
</dbReference>
<comment type="caution">
    <text evidence="4">The sequence shown here is derived from an EMBL/GenBank/DDBJ whole genome shotgun (WGS) entry which is preliminary data.</text>
</comment>
<accession>A0A938YTH7</accession>
<dbReference type="InterPro" id="IPR014774">
    <property type="entry name" value="KaiC-like_dom"/>
</dbReference>